<evidence type="ECO:0000259" key="3">
    <source>
        <dbReference type="PROSITE" id="PS51034"/>
    </source>
</evidence>
<dbReference type="GO" id="GO:2000344">
    <property type="term" value="P:positive regulation of acrosome reaction"/>
    <property type="evidence" value="ECO:0007669"/>
    <property type="project" value="UniProtKB-UniRule"/>
</dbReference>
<evidence type="ECO:0000313" key="5">
    <source>
        <dbReference type="Proteomes" id="UP000646548"/>
    </source>
</evidence>
<accession>A0A834FBB5</accession>
<comment type="function">
    <text evidence="2">Component of the zona pellucida, an extracellular matrix surrounding oocytes which mediates sperm binding, induction of the acrosome reaction and prevents post-fertilization polyspermy. The zona pellucida is composed of 3 to 4 glycoproteins, ZP1, ZP2, ZP3, and ZP4. ZP3 is essential for sperm binding and zona matrix formation.</text>
</comment>
<evidence type="ECO:0000256" key="1">
    <source>
        <dbReference type="ARBA" id="ARBA00023157"/>
    </source>
</evidence>
<keyword evidence="2" id="KW-0165">Cleavage on pair of basic residues</keyword>
<dbReference type="PROSITE" id="PS51034">
    <property type="entry name" value="ZP_2"/>
    <property type="match status" value="1"/>
</dbReference>
<dbReference type="InterPro" id="IPR042235">
    <property type="entry name" value="ZP-C_dom"/>
</dbReference>
<comment type="PTM">
    <text evidence="2">Proteolytically cleaved before the transmembrane segment to yield the secreted ectodomain incorporated in the zona pellucida.</text>
</comment>
<keyword evidence="2" id="KW-0732">Signal</keyword>
<name>A0A834FBB5_ORYME</name>
<dbReference type="GO" id="GO:0007339">
    <property type="term" value="P:binding of sperm to zona pellucida"/>
    <property type="evidence" value="ECO:0007669"/>
    <property type="project" value="UniProtKB-UniRule"/>
</dbReference>
<dbReference type="GO" id="GO:0035805">
    <property type="term" value="C:egg coat"/>
    <property type="evidence" value="ECO:0007669"/>
    <property type="project" value="UniProtKB-SubCell"/>
</dbReference>
<protein>
    <recommendedName>
        <fullName evidence="2">Zona pellucida sperm-binding protein 3</fullName>
    </recommendedName>
</protein>
<keyword evidence="2" id="KW-1003">Cell membrane</keyword>
<dbReference type="Pfam" id="PF23344">
    <property type="entry name" value="ZP-N"/>
    <property type="match status" value="1"/>
</dbReference>
<proteinExistence type="inferred from homology"/>
<dbReference type="PANTHER" id="PTHR11576:SF2">
    <property type="entry name" value="ZONA PELLUCIDA SPERM-BINDING PROTEIN 3"/>
    <property type="match status" value="1"/>
</dbReference>
<dbReference type="InterPro" id="IPR055356">
    <property type="entry name" value="ZP-N"/>
</dbReference>
<gene>
    <name evidence="4" type="ORF">FQA47_023298</name>
</gene>
<reference evidence="4" key="1">
    <citation type="journal article" name="BMC Genomics">
        <title>Long-read sequencing and de novo genome assembly of marine medaka (Oryzias melastigma).</title>
        <authorList>
            <person name="Liang P."/>
            <person name="Saqib H.S.A."/>
            <person name="Ni X."/>
            <person name="Shen Y."/>
        </authorList>
    </citation>
    <scope>NUCLEOTIDE SEQUENCE</scope>
    <source>
        <strain evidence="4">Bigg-433</strain>
    </source>
</reference>
<evidence type="ECO:0000256" key="2">
    <source>
        <dbReference type="RuleBase" id="RU367066"/>
    </source>
</evidence>
<keyword evidence="2" id="KW-0272">Extracellular matrix</keyword>
<organism evidence="4 5">
    <name type="scientific">Oryzias melastigma</name>
    <name type="common">Marine medaka</name>
    <dbReference type="NCBI Taxonomy" id="30732"/>
    <lineage>
        <taxon>Eukaryota</taxon>
        <taxon>Metazoa</taxon>
        <taxon>Chordata</taxon>
        <taxon>Craniata</taxon>
        <taxon>Vertebrata</taxon>
        <taxon>Euteleostomi</taxon>
        <taxon>Actinopterygii</taxon>
        <taxon>Neopterygii</taxon>
        <taxon>Teleostei</taxon>
        <taxon>Neoteleostei</taxon>
        <taxon>Acanthomorphata</taxon>
        <taxon>Ovalentaria</taxon>
        <taxon>Atherinomorphae</taxon>
        <taxon>Beloniformes</taxon>
        <taxon>Adrianichthyidae</taxon>
        <taxon>Oryziinae</taxon>
        <taxon>Oryzias</taxon>
    </lineage>
</organism>
<feature type="domain" description="ZP" evidence="3">
    <location>
        <begin position="61"/>
        <end position="309"/>
    </location>
</feature>
<comment type="domain">
    <text evidence="2">The ZP domain is involved in the polymerization of the ZP proteins to form the zona pellucida.</text>
</comment>
<keyword evidence="2" id="KW-0964">Secreted</keyword>
<dbReference type="InterPro" id="IPR055355">
    <property type="entry name" value="ZP-C"/>
</dbReference>
<keyword evidence="2" id="KW-0472">Membrane</keyword>
<dbReference type="PANTHER" id="PTHR11576">
    <property type="entry name" value="ZONA PELLUCIDA SPERM-BINDING PROTEIN 3"/>
    <property type="match status" value="1"/>
</dbReference>
<evidence type="ECO:0000313" key="4">
    <source>
        <dbReference type="EMBL" id="KAF6727844.1"/>
    </source>
</evidence>
<sequence>MQPQRRYQLEASQPQAFHQEKQIFSEPLTWRYPNPPAEEEPHFPPNFELRVPTPAESVSVLCGENTVRVEAKKDLMGIGKPVLASDVTLGGCAATGEDSEAQVLIFESELHGCGSRLQCHYQRSVSSYTPSCFRNVSFSGRTSSFRKHDVSSGALKPDWSSYIDSKESEDSLSLSLQLMSDDWQFPRPVNEFLLGDMMKFEASVKQLHHTPLRVNVESCVATVVPNPDATPRYGFLFNSGCLLDSKLTGSSSRFLPRTHDDKLQFEVEAFRFEHDEGGMLYITCSLRAVAATAPISATDKACSFSNGWREASGNHRACSCCDSDCGHVDGILGKTSTHLRQNALIGPIVVKESSQKNL</sequence>
<dbReference type="AlphaFoldDB" id="A0A834FBB5"/>
<keyword evidence="1 2" id="KW-1015">Disulfide bond</keyword>
<comment type="similarity">
    <text evidence="2">Belongs to the ZP domain family. ZPC subfamily.</text>
</comment>
<dbReference type="GO" id="GO:0005886">
    <property type="term" value="C:plasma membrane"/>
    <property type="evidence" value="ECO:0007669"/>
    <property type="project" value="UniProtKB-SubCell"/>
</dbReference>
<dbReference type="FunFam" id="2.60.40.4100:FF:000002">
    <property type="entry name" value="Zona pellucida sperm-binding protein 3"/>
    <property type="match status" value="1"/>
</dbReference>
<dbReference type="Pfam" id="PF00100">
    <property type="entry name" value="Zona_pellucida"/>
    <property type="match status" value="1"/>
</dbReference>
<dbReference type="GO" id="GO:0035803">
    <property type="term" value="P:egg coat formation"/>
    <property type="evidence" value="ECO:0007669"/>
    <property type="project" value="UniProtKB-UniRule"/>
</dbReference>
<dbReference type="Gene3D" id="2.60.40.4100">
    <property type="entry name" value="Zona pellucida, ZP-C domain"/>
    <property type="match status" value="1"/>
</dbReference>
<dbReference type="EMBL" id="WKFB01000297">
    <property type="protein sequence ID" value="KAF6727844.1"/>
    <property type="molecule type" value="Genomic_DNA"/>
</dbReference>
<dbReference type="SMART" id="SM00241">
    <property type="entry name" value="ZP"/>
    <property type="match status" value="1"/>
</dbReference>
<comment type="subcellular location">
    <subcellularLocation>
        <location evidence="2">Zona pellucida</location>
    </subcellularLocation>
    <subcellularLocation>
        <location evidence="2">Cell membrane</location>
        <topology evidence="2">Single-pass type I membrane protein</topology>
    </subcellularLocation>
</comment>
<dbReference type="InterPro" id="IPR001507">
    <property type="entry name" value="ZP_dom"/>
</dbReference>
<dbReference type="GO" id="GO:0035804">
    <property type="term" value="F:structural constituent of egg coat"/>
    <property type="evidence" value="ECO:0007669"/>
    <property type="project" value="UniProtKB-UniRule"/>
</dbReference>
<dbReference type="GO" id="GO:0032190">
    <property type="term" value="F:acrosin binding"/>
    <property type="evidence" value="ECO:0007669"/>
    <property type="project" value="TreeGrafter"/>
</dbReference>
<dbReference type="Proteomes" id="UP000646548">
    <property type="component" value="Unassembled WGS sequence"/>
</dbReference>
<dbReference type="Gene3D" id="2.60.40.3210">
    <property type="entry name" value="Zona pellucida, ZP-N domain"/>
    <property type="match status" value="1"/>
</dbReference>
<comment type="caution">
    <text evidence="4">The sequence shown here is derived from an EMBL/GenBank/DDBJ whole genome shotgun (WGS) entry which is preliminary data.</text>
</comment>